<sequence length="116" mass="12939">MDGNYIRQFKKGSLELILLALIGKRERYGYELINELNSKGAEVLGYAREGTVYPILYRLEAGGLIGHRLVPAPANGGNRKSYSLTPEGARTLEELKALWRAYSDCVDLFIGDTEDD</sequence>
<dbReference type="EMBL" id="JADINF010000043">
    <property type="protein sequence ID" value="MBO8423729.1"/>
    <property type="molecule type" value="Genomic_DNA"/>
</dbReference>
<dbReference type="PANTHER" id="PTHR43252">
    <property type="entry name" value="TRANSCRIPTIONAL REGULATOR YQJI"/>
    <property type="match status" value="1"/>
</dbReference>
<gene>
    <name evidence="2" type="ORF">IAB16_01715</name>
</gene>
<dbReference type="InterPro" id="IPR036388">
    <property type="entry name" value="WH-like_DNA-bd_sf"/>
</dbReference>
<dbReference type="SUPFAM" id="SSF46785">
    <property type="entry name" value="Winged helix' DNA-binding domain"/>
    <property type="match status" value="1"/>
</dbReference>
<accession>A0A940IC66</accession>
<name>A0A940IC66_9FIRM</name>
<reference evidence="2" key="1">
    <citation type="submission" date="2020-10" db="EMBL/GenBank/DDBJ databases">
        <authorList>
            <person name="Gilroy R."/>
        </authorList>
    </citation>
    <scope>NUCLEOTIDE SEQUENCE</scope>
    <source>
        <strain evidence="2">517</strain>
    </source>
</reference>
<organism evidence="2 3">
    <name type="scientific">Candidatus Stercoripulliclostridium pullicola</name>
    <dbReference type="NCBI Taxonomy" id="2840953"/>
    <lineage>
        <taxon>Bacteria</taxon>
        <taxon>Bacillati</taxon>
        <taxon>Bacillota</taxon>
        <taxon>Clostridia</taxon>
        <taxon>Eubacteriales</taxon>
        <taxon>Candidatus Stercoripulliclostridium</taxon>
    </lineage>
</organism>
<feature type="domain" description="Transcription regulator PadR N-terminal" evidence="1">
    <location>
        <begin position="18"/>
        <end position="94"/>
    </location>
</feature>
<dbReference type="Proteomes" id="UP000727857">
    <property type="component" value="Unassembled WGS sequence"/>
</dbReference>
<reference evidence="2" key="2">
    <citation type="journal article" date="2021" name="PeerJ">
        <title>Extensive microbial diversity within the chicken gut microbiome revealed by metagenomics and culture.</title>
        <authorList>
            <person name="Gilroy R."/>
            <person name="Ravi A."/>
            <person name="Getino M."/>
            <person name="Pursley I."/>
            <person name="Horton D.L."/>
            <person name="Alikhan N.F."/>
            <person name="Baker D."/>
            <person name="Gharbi K."/>
            <person name="Hall N."/>
            <person name="Watson M."/>
            <person name="Adriaenssens E.M."/>
            <person name="Foster-Nyarko E."/>
            <person name="Jarju S."/>
            <person name="Secka A."/>
            <person name="Antonio M."/>
            <person name="Oren A."/>
            <person name="Chaudhuri R.R."/>
            <person name="La Ragione R."/>
            <person name="Hildebrand F."/>
            <person name="Pallen M.J."/>
        </authorList>
    </citation>
    <scope>NUCLEOTIDE SEQUENCE</scope>
    <source>
        <strain evidence="2">517</strain>
    </source>
</reference>
<evidence type="ECO:0000313" key="3">
    <source>
        <dbReference type="Proteomes" id="UP000727857"/>
    </source>
</evidence>
<protein>
    <submittedName>
        <fullName evidence="2">PadR family transcriptional regulator</fullName>
    </submittedName>
</protein>
<evidence type="ECO:0000259" key="1">
    <source>
        <dbReference type="Pfam" id="PF03551"/>
    </source>
</evidence>
<evidence type="ECO:0000313" key="2">
    <source>
        <dbReference type="EMBL" id="MBO8423729.1"/>
    </source>
</evidence>
<comment type="caution">
    <text evidence="2">The sequence shown here is derived from an EMBL/GenBank/DDBJ whole genome shotgun (WGS) entry which is preliminary data.</text>
</comment>
<dbReference type="Gene3D" id="1.10.10.10">
    <property type="entry name" value="Winged helix-like DNA-binding domain superfamily/Winged helix DNA-binding domain"/>
    <property type="match status" value="1"/>
</dbReference>
<dbReference type="InterPro" id="IPR005149">
    <property type="entry name" value="Tscrpt_reg_PadR_N"/>
</dbReference>
<dbReference type="InterPro" id="IPR036390">
    <property type="entry name" value="WH_DNA-bd_sf"/>
</dbReference>
<proteinExistence type="predicted"/>
<dbReference type="PANTHER" id="PTHR43252:SF7">
    <property type="entry name" value="TRANSCRIPTIONAL REGULATOR YQJI"/>
    <property type="match status" value="1"/>
</dbReference>
<dbReference type="Pfam" id="PF03551">
    <property type="entry name" value="PadR"/>
    <property type="match status" value="1"/>
</dbReference>
<dbReference type="AlphaFoldDB" id="A0A940IC66"/>